<dbReference type="RefSeq" id="WP_070033932.1">
    <property type="nucleotide sequence ID" value="NZ_CP090057.1"/>
</dbReference>
<accession>A0A823IZP6</accession>
<dbReference type="EMBL" id="AABEKN010000006">
    <property type="protein sequence ID" value="EAG9354862.1"/>
    <property type="molecule type" value="Genomic_DNA"/>
</dbReference>
<dbReference type="Proteomes" id="UP000524387">
    <property type="component" value="Unassembled WGS sequence"/>
</dbReference>
<dbReference type="NCBIfam" id="TIGR01725">
    <property type="entry name" value="phge_HK97_gp10"/>
    <property type="match status" value="1"/>
</dbReference>
<name>A0A823IZP6_LISMN</name>
<reference evidence="1 2" key="1">
    <citation type="submission" date="2019-04" db="EMBL/GenBank/DDBJ databases">
        <authorList>
            <consortium name="GenomeTrakr network: Whole genome sequencing for foodborne pathogen traceback"/>
        </authorList>
    </citation>
    <scope>NUCLEOTIDE SEQUENCE [LARGE SCALE GENOMIC DNA]</scope>
    <source>
        <strain evidence="1 2">CFSAN072502</strain>
    </source>
</reference>
<protein>
    <recommendedName>
        <fullName evidence="3">HK97 gp10 family phage protein</fullName>
    </recommendedName>
</protein>
<proteinExistence type="predicted"/>
<gene>
    <name evidence="1" type="ORF">CW895_13770</name>
</gene>
<evidence type="ECO:0000313" key="1">
    <source>
        <dbReference type="EMBL" id="EAG9354862.1"/>
    </source>
</evidence>
<sequence>MSIQGFEEFESNLEKLAMKNKLAANQALRHASFIFEEILQRKTPIGEGIPAGHELATYKELAKSIVKTGLKKDRDEGSLVDIGFNKSQGWRAHFPDSGTMNQTAQHFIEAARKEARPKIIAIFEAEIRKGL</sequence>
<comment type="caution">
    <text evidence="1">The sequence shown here is derived from an EMBL/GenBank/DDBJ whole genome shotgun (WGS) entry which is preliminary data.</text>
</comment>
<evidence type="ECO:0008006" key="3">
    <source>
        <dbReference type="Google" id="ProtNLM"/>
    </source>
</evidence>
<dbReference type="AlphaFoldDB" id="A0A823IZP6"/>
<dbReference type="InterPro" id="IPR010064">
    <property type="entry name" value="HK97-gp10_tail"/>
</dbReference>
<organism evidence="1 2">
    <name type="scientific">Listeria monocytogenes</name>
    <dbReference type="NCBI Taxonomy" id="1639"/>
    <lineage>
        <taxon>Bacteria</taxon>
        <taxon>Bacillati</taxon>
        <taxon>Bacillota</taxon>
        <taxon>Bacilli</taxon>
        <taxon>Bacillales</taxon>
        <taxon>Listeriaceae</taxon>
        <taxon>Listeria</taxon>
    </lineage>
</organism>
<dbReference type="Pfam" id="PF04883">
    <property type="entry name" value="HK97-gp10_like"/>
    <property type="match status" value="1"/>
</dbReference>
<evidence type="ECO:0000313" key="2">
    <source>
        <dbReference type="Proteomes" id="UP000524387"/>
    </source>
</evidence>